<keyword evidence="5" id="KW-1185">Reference proteome</keyword>
<proteinExistence type="predicted"/>
<dbReference type="GO" id="GO:0003677">
    <property type="term" value="F:DNA binding"/>
    <property type="evidence" value="ECO:0007669"/>
    <property type="project" value="UniProtKB-KW"/>
</dbReference>
<reference evidence="4 5" key="1">
    <citation type="submission" date="2024-01" db="EMBL/GenBank/DDBJ databases">
        <title>Seven novel Bacillus-like species.</title>
        <authorList>
            <person name="Liu G."/>
        </authorList>
    </citation>
    <scope>NUCLEOTIDE SEQUENCE [LARGE SCALE GENOMIC DNA]</scope>
    <source>
        <strain evidence="4 5">FJAT-51614</strain>
    </source>
</reference>
<dbReference type="SMART" id="SM00448">
    <property type="entry name" value="REC"/>
    <property type="match status" value="1"/>
</dbReference>
<dbReference type="SMART" id="SM00850">
    <property type="entry name" value="LytTR"/>
    <property type="match status" value="1"/>
</dbReference>
<dbReference type="RefSeq" id="WP_336497310.1">
    <property type="nucleotide sequence ID" value="NZ_JBAWSY010000005.1"/>
</dbReference>
<feature type="modified residue" description="4-aspartylphosphate" evidence="1">
    <location>
        <position position="54"/>
    </location>
</feature>
<dbReference type="CDD" id="cd17532">
    <property type="entry name" value="REC_LytTR_AlgR-like"/>
    <property type="match status" value="1"/>
</dbReference>
<feature type="domain" description="HTH LytTR-type" evidence="3">
    <location>
        <begin position="141"/>
        <end position="245"/>
    </location>
</feature>
<dbReference type="InterPro" id="IPR011006">
    <property type="entry name" value="CheY-like_superfamily"/>
</dbReference>
<keyword evidence="1" id="KW-0597">Phosphoprotein</keyword>
<gene>
    <name evidence="4" type="ORF">WAX74_08850</name>
</gene>
<dbReference type="InterPro" id="IPR007492">
    <property type="entry name" value="LytTR_DNA-bd_dom"/>
</dbReference>
<protein>
    <submittedName>
        <fullName evidence="4">LytTR family transcriptional regulator DNA-binding domain-containing protein</fullName>
    </submittedName>
</protein>
<keyword evidence="4" id="KW-0238">DNA-binding</keyword>
<dbReference type="Gene3D" id="2.20.25.10">
    <property type="match status" value="1"/>
</dbReference>
<sequence length="245" mass="28235">MLKAYIVEDEPLAREELKYLLTESNQVEVIGEADCLRNAVKDISKQHPDLVFLDIDLNEDNGLDVAKQLLQLKPIPAIVFATAYDEYALQAFELNALDYILKPFDEERIRKTLEKIIHVGKIGSEEGRFNSSVKKVTSGKIAVLVEDRIVLLENDSIIYLESFEGKCKVKTMYDEYIVSDSLIVLEKKLTNTHFMRVHRSFIVNTDHIIEIHPWFNSTYNVILKDQSKVPVSRTYVKDFKTYVGF</sequence>
<comment type="caution">
    <text evidence="4">The sequence shown here is derived from an EMBL/GenBank/DDBJ whole genome shotgun (WGS) entry which is preliminary data.</text>
</comment>
<dbReference type="Gene3D" id="3.40.50.2300">
    <property type="match status" value="1"/>
</dbReference>
<dbReference type="PANTHER" id="PTHR37299">
    <property type="entry name" value="TRANSCRIPTIONAL REGULATOR-RELATED"/>
    <property type="match status" value="1"/>
</dbReference>
<dbReference type="PANTHER" id="PTHR37299:SF1">
    <property type="entry name" value="STAGE 0 SPORULATION PROTEIN A HOMOLOG"/>
    <property type="match status" value="1"/>
</dbReference>
<dbReference type="EMBL" id="JBAWSY010000005">
    <property type="protein sequence ID" value="MEI4769756.1"/>
    <property type="molecule type" value="Genomic_DNA"/>
</dbReference>
<dbReference type="PROSITE" id="PS50930">
    <property type="entry name" value="HTH_LYTTR"/>
    <property type="match status" value="1"/>
</dbReference>
<organism evidence="4 5">
    <name type="scientific">Psychrobacillus mangrovi</name>
    <dbReference type="NCBI Taxonomy" id="3117745"/>
    <lineage>
        <taxon>Bacteria</taxon>
        <taxon>Bacillati</taxon>
        <taxon>Bacillota</taxon>
        <taxon>Bacilli</taxon>
        <taxon>Bacillales</taxon>
        <taxon>Bacillaceae</taxon>
        <taxon>Psychrobacillus</taxon>
    </lineage>
</organism>
<dbReference type="Pfam" id="PF00072">
    <property type="entry name" value="Response_reg"/>
    <property type="match status" value="1"/>
</dbReference>
<dbReference type="Gene3D" id="2.40.50.40">
    <property type="match status" value="1"/>
</dbReference>
<dbReference type="Proteomes" id="UP001364890">
    <property type="component" value="Unassembled WGS sequence"/>
</dbReference>
<evidence type="ECO:0000256" key="1">
    <source>
        <dbReference type="PROSITE-ProRule" id="PRU00169"/>
    </source>
</evidence>
<dbReference type="InterPro" id="IPR046947">
    <property type="entry name" value="LytR-like"/>
</dbReference>
<dbReference type="PROSITE" id="PS50110">
    <property type="entry name" value="RESPONSE_REGULATORY"/>
    <property type="match status" value="1"/>
</dbReference>
<evidence type="ECO:0000259" key="2">
    <source>
        <dbReference type="PROSITE" id="PS50110"/>
    </source>
</evidence>
<dbReference type="SUPFAM" id="SSF52172">
    <property type="entry name" value="CheY-like"/>
    <property type="match status" value="1"/>
</dbReference>
<evidence type="ECO:0000313" key="4">
    <source>
        <dbReference type="EMBL" id="MEI4769756.1"/>
    </source>
</evidence>
<dbReference type="InterPro" id="IPR001789">
    <property type="entry name" value="Sig_transdc_resp-reg_receiver"/>
</dbReference>
<evidence type="ECO:0000259" key="3">
    <source>
        <dbReference type="PROSITE" id="PS50930"/>
    </source>
</evidence>
<feature type="domain" description="Response regulatory" evidence="2">
    <location>
        <begin position="3"/>
        <end position="117"/>
    </location>
</feature>
<evidence type="ECO:0000313" key="5">
    <source>
        <dbReference type="Proteomes" id="UP001364890"/>
    </source>
</evidence>
<name>A0ABU8F411_9BACI</name>
<accession>A0ABU8F411</accession>
<dbReference type="Pfam" id="PF04397">
    <property type="entry name" value="LytTR"/>
    <property type="match status" value="1"/>
</dbReference>